<feature type="transmembrane region" description="Helical" evidence="1">
    <location>
        <begin position="51"/>
        <end position="69"/>
    </location>
</feature>
<name>A0A4Y7QLK0_9AGAM</name>
<feature type="transmembrane region" description="Helical" evidence="1">
    <location>
        <begin position="180"/>
        <end position="207"/>
    </location>
</feature>
<feature type="transmembrane region" description="Helical" evidence="1">
    <location>
        <begin position="269"/>
        <end position="288"/>
    </location>
</feature>
<keyword evidence="3" id="KW-1185">Reference proteome</keyword>
<feature type="transmembrane region" description="Helical" evidence="1">
    <location>
        <begin position="368"/>
        <end position="389"/>
    </location>
</feature>
<accession>A0A4Y7QLK0</accession>
<dbReference type="Proteomes" id="UP000294933">
    <property type="component" value="Unassembled WGS sequence"/>
</dbReference>
<protein>
    <submittedName>
        <fullName evidence="2">Uncharacterized protein</fullName>
    </submittedName>
</protein>
<dbReference type="VEuPathDB" id="FungiDB:BD410DRAFT_781673"/>
<gene>
    <name evidence="2" type="ORF">BD410DRAFT_781673</name>
</gene>
<feature type="transmembrane region" description="Helical" evidence="1">
    <location>
        <begin position="219"/>
        <end position="240"/>
    </location>
</feature>
<sequence length="442" mass="49229">MKNNEELQPAGMFDYYFLAYPSVILVVLTAQHVTSKYSLRIGRFYDLRWRLTVICVPQYWLAVCAIPDTKPAVQRQERQSRWWIVLLLLKAAGLVVFGVALYYTYRAMGRHSPEVDAILSALLFPIATSALIGLFSAETDLPAISVHRNSAGALVDNQLPLGKSEPVSMDTLFYMYLPPSLSICASTFILEFGFFILITLVASIGMFSNWGRAFNSMRPCAVAFFGCIVAVVTATVLLLYSESAGNWTDASKSPYSYSPSLGRLPVYELWLAVIACSSLPVSLTSFCLRFDYYVHLEHLAQPSTEHFAVNEEPSPRPTLGPGVVIPSHIPSKFSKPYFLTSIVTFVFAATAVLAYLPSFGIILDRLGVSIFMMVMVVAVFPLQCIAVIVKALRRGEWHILSDYKEEWVRIPAKTDINLEEGSGRNFESVPIVDVIEHSSDDR</sequence>
<evidence type="ECO:0000256" key="1">
    <source>
        <dbReference type="SAM" id="Phobius"/>
    </source>
</evidence>
<evidence type="ECO:0000313" key="3">
    <source>
        <dbReference type="Proteomes" id="UP000294933"/>
    </source>
</evidence>
<organism evidence="2 3">
    <name type="scientific">Rickenella mellea</name>
    <dbReference type="NCBI Taxonomy" id="50990"/>
    <lineage>
        <taxon>Eukaryota</taxon>
        <taxon>Fungi</taxon>
        <taxon>Dikarya</taxon>
        <taxon>Basidiomycota</taxon>
        <taxon>Agaricomycotina</taxon>
        <taxon>Agaricomycetes</taxon>
        <taxon>Hymenochaetales</taxon>
        <taxon>Rickenellaceae</taxon>
        <taxon>Rickenella</taxon>
    </lineage>
</organism>
<keyword evidence="1" id="KW-0812">Transmembrane</keyword>
<keyword evidence="1" id="KW-1133">Transmembrane helix</keyword>
<feature type="transmembrane region" description="Helical" evidence="1">
    <location>
        <begin position="12"/>
        <end position="30"/>
    </location>
</feature>
<feature type="transmembrane region" description="Helical" evidence="1">
    <location>
        <begin position="81"/>
        <end position="105"/>
    </location>
</feature>
<keyword evidence="1" id="KW-0472">Membrane</keyword>
<dbReference type="AlphaFoldDB" id="A0A4Y7QLK0"/>
<evidence type="ECO:0000313" key="2">
    <source>
        <dbReference type="EMBL" id="TDL27780.1"/>
    </source>
</evidence>
<feature type="transmembrane region" description="Helical" evidence="1">
    <location>
        <begin position="337"/>
        <end position="356"/>
    </location>
</feature>
<feature type="transmembrane region" description="Helical" evidence="1">
    <location>
        <begin position="117"/>
        <end position="137"/>
    </location>
</feature>
<dbReference type="EMBL" id="ML170158">
    <property type="protein sequence ID" value="TDL27780.1"/>
    <property type="molecule type" value="Genomic_DNA"/>
</dbReference>
<reference evidence="2 3" key="1">
    <citation type="submission" date="2018-06" db="EMBL/GenBank/DDBJ databases">
        <title>A transcriptomic atlas of mushroom development highlights an independent origin of complex multicellularity.</title>
        <authorList>
            <consortium name="DOE Joint Genome Institute"/>
            <person name="Krizsan K."/>
            <person name="Almasi E."/>
            <person name="Merenyi Z."/>
            <person name="Sahu N."/>
            <person name="Viragh M."/>
            <person name="Koszo T."/>
            <person name="Mondo S."/>
            <person name="Kiss B."/>
            <person name="Balint B."/>
            <person name="Kues U."/>
            <person name="Barry K."/>
            <person name="Hegedus J.C."/>
            <person name="Henrissat B."/>
            <person name="Johnson J."/>
            <person name="Lipzen A."/>
            <person name="Ohm R."/>
            <person name="Nagy I."/>
            <person name="Pangilinan J."/>
            <person name="Yan J."/>
            <person name="Xiong Y."/>
            <person name="Grigoriev I.V."/>
            <person name="Hibbett D.S."/>
            <person name="Nagy L.G."/>
        </authorList>
    </citation>
    <scope>NUCLEOTIDE SEQUENCE [LARGE SCALE GENOMIC DNA]</scope>
    <source>
        <strain evidence="2 3">SZMC22713</strain>
    </source>
</reference>
<proteinExistence type="predicted"/>